<evidence type="ECO:0000256" key="1">
    <source>
        <dbReference type="ARBA" id="ARBA00022980"/>
    </source>
</evidence>
<dbReference type="EMBL" id="PEOG01000035">
    <property type="protein sequence ID" value="PIM52556.1"/>
    <property type="molecule type" value="Genomic_DNA"/>
</dbReference>
<dbReference type="NCBIfam" id="TIGR00002">
    <property type="entry name" value="S16"/>
    <property type="match status" value="1"/>
</dbReference>
<dbReference type="GO" id="GO:0015935">
    <property type="term" value="C:small ribosomal subunit"/>
    <property type="evidence" value="ECO:0007669"/>
    <property type="project" value="TreeGrafter"/>
</dbReference>
<sequence length="89" mass="9576">MVVIRLSRGGSKKRPFYNIVVTDSRNRRDGRFIERVGFYNPVASGNAEGLRVSQDRVSYWVGVGAQLSPAVARLVDVSKKAAAPAAAAA</sequence>
<dbReference type="RefSeq" id="WP_091723493.1">
    <property type="nucleotide sequence ID" value="NZ_PEOG01000035.1"/>
</dbReference>
<proteinExistence type="inferred from homology"/>
<evidence type="ECO:0000313" key="4">
    <source>
        <dbReference type="EMBL" id="PIM52556.1"/>
    </source>
</evidence>
<keyword evidence="5" id="KW-1185">Reference proteome</keyword>
<dbReference type="PANTHER" id="PTHR12919:SF20">
    <property type="entry name" value="SMALL RIBOSOMAL SUBUNIT PROTEIN BS16M"/>
    <property type="match status" value="1"/>
</dbReference>
<gene>
    <name evidence="3" type="primary">rpsP</name>
    <name evidence="4" type="ORF">CS062_13960</name>
</gene>
<dbReference type="OrthoDB" id="9807878at2"/>
<dbReference type="HAMAP" id="MF_00385">
    <property type="entry name" value="Ribosomal_bS16"/>
    <property type="match status" value="1"/>
</dbReference>
<dbReference type="Pfam" id="PF00886">
    <property type="entry name" value="Ribosomal_S16"/>
    <property type="match status" value="1"/>
</dbReference>
<protein>
    <recommendedName>
        <fullName evidence="3">Small ribosomal subunit protein bS16</fullName>
    </recommendedName>
</protein>
<dbReference type="Proteomes" id="UP000231501">
    <property type="component" value="Unassembled WGS sequence"/>
</dbReference>
<comment type="caution">
    <text evidence="4">The sequence shown here is derived from an EMBL/GenBank/DDBJ whole genome shotgun (WGS) entry which is preliminary data.</text>
</comment>
<dbReference type="PANTHER" id="PTHR12919">
    <property type="entry name" value="30S RIBOSOMAL PROTEIN S16"/>
    <property type="match status" value="1"/>
</dbReference>
<dbReference type="GO" id="GO:0003735">
    <property type="term" value="F:structural constituent of ribosome"/>
    <property type="evidence" value="ECO:0007669"/>
    <property type="project" value="InterPro"/>
</dbReference>
<dbReference type="GO" id="GO:0005737">
    <property type="term" value="C:cytoplasm"/>
    <property type="evidence" value="ECO:0007669"/>
    <property type="project" value="UniProtKB-ARBA"/>
</dbReference>
<dbReference type="InterPro" id="IPR000307">
    <property type="entry name" value="Ribosomal_bS16"/>
</dbReference>
<evidence type="ECO:0000256" key="3">
    <source>
        <dbReference type="HAMAP-Rule" id="MF_00385"/>
    </source>
</evidence>
<dbReference type="InterPro" id="IPR023803">
    <property type="entry name" value="Ribosomal_bS16_dom_sf"/>
</dbReference>
<dbReference type="AlphaFoldDB" id="A0A2G9C814"/>
<dbReference type="GO" id="GO:0006412">
    <property type="term" value="P:translation"/>
    <property type="evidence" value="ECO:0007669"/>
    <property type="project" value="UniProtKB-UniRule"/>
</dbReference>
<dbReference type="SUPFAM" id="SSF54565">
    <property type="entry name" value="Ribosomal protein S16"/>
    <property type="match status" value="1"/>
</dbReference>
<name>A0A2G9C814_9BURK</name>
<accession>A0A2G9C814</accession>
<keyword evidence="2 3" id="KW-0687">Ribonucleoprotein</keyword>
<evidence type="ECO:0000256" key="2">
    <source>
        <dbReference type="ARBA" id="ARBA00023274"/>
    </source>
</evidence>
<organism evidence="4 5">
    <name type="scientific">Roseateles chitinivorans</name>
    <dbReference type="NCBI Taxonomy" id="2917965"/>
    <lineage>
        <taxon>Bacteria</taxon>
        <taxon>Pseudomonadati</taxon>
        <taxon>Pseudomonadota</taxon>
        <taxon>Betaproteobacteria</taxon>
        <taxon>Burkholderiales</taxon>
        <taxon>Sphaerotilaceae</taxon>
        <taxon>Roseateles</taxon>
    </lineage>
</organism>
<reference evidence="4 5" key="1">
    <citation type="submission" date="2017-11" db="EMBL/GenBank/DDBJ databases">
        <title>Draft genome sequence of Mitsuaria sp. HWN-4.</title>
        <authorList>
            <person name="Gundlapally S.R."/>
        </authorList>
    </citation>
    <scope>NUCLEOTIDE SEQUENCE [LARGE SCALE GENOMIC DNA]</scope>
    <source>
        <strain evidence="4 5">HWN-4</strain>
    </source>
</reference>
<keyword evidence="1 3" id="KW-0689">Ribosomal protein</keyword>
<dbReference type="Gene3D" id="3.30.1320.10">
    <property type="match status" value="1"/>
</dbReference>
<evidence type="ECO:0000313" key="5">
    <source>
        <dbReference type="Proteomes" id="UP000231501"/>
    </source>
</evidence>
<comment type="similarity">
    <text evidence="3">Belongs to the bacterial ribosomal protein bS16 family.</text>
</comment>